<reference evidence="2" key="1">
    <citation type="journal article" date="2023" name="Nat. Commun.">
        <title>Diploid and tetraploid genomes of Acorus and the evolution of monocots.</title>
        <authorList>
            <person name="Ma L."/>
            <person name="Liu K.W."/>
            <person name="Li Z."/>
            <person name="Hsiao Y.Y."/>
            <person name="Qi Y."/>
            <person name="Fu T."/>
            <person name="Tang G.D."/>
            <person name="Zhang D."/>
            <person name="Sun W.H."/>
            <person name="Liu D.K."/>
            <person name="Li Y."/>
            <person name="Chen G.Z."/>
            <person name="Liu X.D."/>
            <person name="Liao X.Y."/>
            <person name="Jiang Y.T."/>
            <person name="Yu X."/>
            <person name="Hao Y."/>
            <person name="Huang J."/>
            <person name="Zhao X.W."/>
            <person name="Ke S."/>
            <person name="Chen Y.Y."/>
            <person name="Wu W.L."/>
            <person name="Hsu J.L."/>
            <person name="Lin Y.F."/>
            <person name="Huang M.D."/>
            <person name="Li C.Y."/>
            <person name="Huang L."/>
            <person name="Wang Z.W."/>
            <person name="Zhao X."/>
            <person name="Zhong W.Y."/>
            <person name="Peng D.H."/>
            <person name="Ahmad S."/>
            <person name="Lan S."/>
            <person name="Zhang J.S."/>
            <person name="Tsai W.C."/>
            <person name="Van de Peer Y."/>
            <person name="Liu Z.J."/>
        </authorList>
    </citation>
    <scope>NUCLEOTIDE SEQUENCE</scope>
    <source>
        <strain evidence="2">CP</strain>
    </source>
</reference>
<feature type="region of interest" description="Disordered" evidence="1">
    <location>
        <begin position="48"/>
        <end position="67"/>
    </location>
</feature>
<name>A0AAV9EIK2_ACOCL</name>
<comment type="caution">
    <text evidence="2">The sequence shown here is derived from an EMBL/GenBank/DDBJ whole genome shotgun (WGS) entry which is preliminary data.</text>
</comment>
<evidence type="ECO:0000313" key="3">
    <source>
        <dbReference type="Proteomes" id="UP001180020"/>
    </source>
</evidence>
<evidence type="ECO:0000256" key="1">
    <source>
        <dbReference type="SAM" id="MobiDB-lite"/>
    </source>
</evidence>
<proteinExistence type="predicted"/>
<organism evidence="2 3">
    <name type="scientific">Acorus calamus</name>
    <name type="common">Sweet flag</name>
    <dbReference type="NCBI Taxonomy" id="4465"/>
    <lineage>
        <taxon>Eukaryota</taxon>
        <taxon>Viridiplantae</taxon>
        <taxon>Streptophyta</taxon>
        <taxon>Embryophyta</taxon>
        <taxon>Tracheophyta</taxon>
        <taxon>Spermatophyta</taxon>
        <taxon>Magnoliopsida</taxon>
        <taxon>Liliopsida</taxon>
        <taxon>Acoraceae</taxon>
        <taxon>Acorus</taxon>
    </lineage>
</organism>
<reference evidence="2" key="2">
    <citation type="submission" date="2023-06" db="EMBL/GenBank/DDBJ databases">
        <authorList>
            <person name="Ma L."/>
            <person name="Liu K.-W."/>
            <person name="Li Z."/>
            <person name="Hsiao Y.-Y."/>
            <person name="Qi Y."/>
            <person name="Fu T."/>
            <person name="Tang G."/>
            <person name="Zhang D."/>
            <person name="Sun W.-H."/>
            <person name="Liu D.-K."/>
            <person name="Li Y."/>
            <person name="Chen G.-Z."/>
            <person name="Liu X.-D."/>
            <person name="Liao X.-Y."/>
            <person name="Jiang Y.-T."/>
            <person name="Yu X."/>
            <person name="Hao Y."/>
            <person name="Huang J."/>
            <person name="Zhao X.-W."/>
            <person name="Ke S."/>
            <person name="Chen Y.-Y."/>
            <person name="Wu W.-L."/>
            <person name="Hsu J.-L."/>
            <person name="Lin Y.-F."/>
            <person name="Huang M.-D."/>
            <person name="Li C.-Y."/>
            <person name="Huang L."/>
            <person name="Wang Z.-W."/>
            <person name="Zhao X."/>
            <person name="Zhong W.-Y."/>
            <person name="Peng D.-H."/>
            <person name="Ahmad S."/>
            <person name="Lan S."/>
            <person name="Zhang J.-S."/>
            <person name="Tsai W.-C."/>
            <person name="Van De Peer Y."/>
            <person name="Liu Z.-J."/>
        </authorList>
    </citation>
    <scope>NUCLEOTIDE SEQUENCE</scope>
    <source>
        <strain evidence="2">CP</strain>
        <tissue evidence="2">Leaves</tissue>
    </source>
</reference>
<dbReference type="Proteomes" id="UP001180020">
    <property type="component" value="Unassembled WGS sequence"/>
</dbReference>
<dbReference type="AlphaFoldDB" id="A0AAV9EIK2"/>
<protein>
    <submittedName>
        <fullName evidence="2">Uncharacterized protein</fullName>
    </submittedName>
</protein>
<accession>A0AAV9EIK2</accession>
<gene>
    <name evidence="2" type="ORF">QJS10_CPA06g02205</name>
</gene>
<evidence type="ECO:0000313" key="2">
    <source>
        <dbReference type="EMBL" id="KAK1313262.1"/>
    </source>
</evidence>
<dbReference type="EMBL" id="JAUJYO010000006">
    <property type="protein sequence ID" value="KAK1313262.1"/>
    <property type="molecule type" value="Genomic_DNA"/>
</dbReference>
<keyword evidence="3" id="KW-1185">Reference proteome</keyword>
<sequence>MVIVGSPSVRTKTTLLQFLFQNGGSGQPNSFFDSLELEEIDEGNVKSSSYTSFKGCGNPSEITRSRA</sequence>